<dbReference type="InterPro" id="IPR029060">
    <property type="entry name" value="PIN-like_dom_sf"/>
</dbReference>
<sequence length="927" mass="103018">MLTLIDGNSILFRAYYGVHSRLTRADGTPTGAVYGFFNMVLPILASASANDSFVCVFDASRISFRQDIYPAYKANRTETPADLISQSYLVREGVAAMGIPVLCIPGVEADDVIATLARENCTGIDATRIITSDKDLMQLVSDCVFLYDGMKQREIRTPQVVEKFGVTPDRVIDVQSLMGDSSDNVPGVPGVGPKKAAELINQFGSLDGLYEHLDDVKNERTRNLLRDNRDSAYISRQLVTLKTDVDLTGLKITPFIFNTPAALAFVRDKLESNSLAAKIEKLFPMDKFNAGPRPELFEYAGSNCEINTGDDTKTASTTATMKKLTWETITTPDALDRFLATATDKIAIDTETTGLNYLDAQLVGISLATNDTHGAYIPIRHRSAGDDLFAENKIAPNQLNIDIVREKLWPIFTNKNIIKIGHNLKYDLHIFENAGWNTDQITPIDDTMLLSYALHGTLHGHGLDELAQKYLAHTNISFASLFPPKTRDADMHFDALDIDAAAPYAAEDATITMALYNLMRPQLNKNEKLRELYETCDLPLMPILMHMERAGVLVNKTGLQQLSNVFHEQLTKLESEIWNLAGHEFNIASPKQLGTVLFDELNLPANRKRSTDAETLNELVDVHPIIEKILNWRSIAKLAGTYADALPRQIAPDGRIHTTYLQTSTNTGRLSSRDPNLQNIPIKTELGEEIRKCFIAPTGRVLISADYSQIQLRLLADVANVKTFRETFNSGADIHEQTARQIFGIAADAPVPRDLRRAAKTVNFSIIYGISSFGLAGQLGISRGAASEIINSYMAGLPEIRDYIEYIKNFATAHACVYTPWGRRIELPEVKNPRTRAYALRAAVNAPIQGFEADLMRRAMVDIERDIMRPNADKIRMIMQVHDEIIFECDETVATDFATRIEAAMENVAKLSVPLAADYTIGKFWGK</sequence>
<dbReference type="SMART" id="SM00279">
    <property type="entry name" value="HhH2"/>
    <property type="match status" value="1"/>
</dbReference>
<keyword evidence="12 17" id="KW-0239">DNA-directed DNA polymerase</keyword>
<evidence type="ECO:0000256" key="14">
    <source>
        <dbReference type="ARBA" id="ARBA00023204"/>
    </source>
</evidence>
<dbReference type="Gene3D" id="1.10.150.20">
    <property type="entry name" value="5' to 3' exonuclease, C-terminal subdomain"/>
    <property type="match status" value="2"/>
</dbReference>
<dbReference type="GO" id="GO:0006302">
    <property type="term" value="P:double-strand break repair"/>
    <property type="evidence" value="ECO:0007669"/>
    <property type="project" value="TreeGrafter"/>
</dbReference>
<evidence type="ECO:0000256" key="10">
    <source>
        <dbReference type="ARBA" id="ARBA00022801"/>
    </source>
</evidence>
<evidence type="ECO:0000313" key="22">
    <source>
        <dbReference type="Proteomes" id="UP000886742"/>
    </source>
</evidence>
<dbReference type="EMBL" id="DVJI01000012">
    <property type="protein sequence ID" value="HIS71138.1"/>
    <property type="molecule type" value="Genomic_DNA"/>
</dbReference>
<reference evidence="21" key="1">
    <citation type="submission" date="2020-10" db="EMBL/GenBank/DDBJ databases">
        <authorList>
            <person name="Gilroy R."/>
        </authorList>
    </citation>
    <scope>NUCLEOTIDE SEQUENCE</scope>
    <source>
        <strain evidence="21">ChiGjej3B3-5194</strain>
    </source>
</reference>
<dbReference type="GO" id="GO:0006261">
    <property type="term" value="P:DNA-templated DNA replication"/>
    <property type="evidence" value="ECO:0007669"/>
    <property type="project" value="UniProtKB-UniRule"/>
</dbReference>
<evidence type="ECO:0000256" key="1">
    <source>
        <dbReference type="ARBA" id="ARBA00007705"/>
    </source>
</evidence>
<dbReference type="GO" id="GO:0008409">
    <property type="term" value="F:5'-3' exonuclease activity"/>
    <property type="evidence" value="ECO:0007669"/>
    <property type="project" value="UniProtKB-UniRule"/>
</dbReference>
<gene>
    <name evidence="17 21" type="primary">polA</name>
    <name evidence="21" type="ORF">IAD02_04110</name>
</gene>
<keyword evidence="6 17" id="KW-0548">Nucleotidyltransferase</keyword>
<keyword evidence="11 17" id="KW-0269">Exonuclease</keyword>
<evidence type="ECO:0000256" key="5">
    <source>
        <dbReference type="ARBA" id="ARBA00022679"/>
    </source>
</evidence>
<dbReference type="Pfam" id="PF00476">
    <property type="entry name" value="DNA_pol_A"/>
    <property type="match status" value="1"/>
</dbReference>
<evidence type="ECO:0000259" key="20">
    <source>
        <dbReference type="SMART" id="SM00482"/>
    </source>
</evidence>
<dbReference type="InterPro" id="IPR036279">
    <property type="entry name" value="5-3_exonuclease_C_sf"/>
</dbReference>
<evidence type="ECO:0000256" key="2">
    <source>
        <dbReference type="ARBA" id="ARBA00011541"/>
    </source>
</evidence>
<dbReference type="PANTHER" id="PTHR10133">
    <property type="entry name" value="DNA POLYMERASE I"/>
    <property type="match status" value="1"/>
</dbReference>
<comment type="catalytic activity">
    <reaction evidence="15 17">
        <text>DNA(n) + a 2'-deoxyribonucleoside 5'-triphosphate = DNA(n+1) + diphosphate</text>
        <dbReference type="Rhea" id="RHEA:22508"/>
        <dbReference type="Rhea" id="RHEA-COMP:17339"/>
        <dbReference type="Rhea" id="RHEA-COMP:17340"/>
        <dbReference type="ChEBI" id="CHEBI:33019"/>
        <dbReference type="ChEBI" id="CHEBI:61560"/>
        <dbReference type="ChEBI" id="CHEBI:173112"/>
        <dbReference type="EC" id="2.7.7.7"/>
    </reaction>
</comment>
<evidence type="ECO:0000256" key="12">
    <source>
        <dbReference type="ARBA" id="ARBA00022932"/>
    </source>
</evidence>
<dbReference type="Gene3D" id="3.40.50.1010">
    <property type="entry name" value="5'-nuclease"/>
    <property type="match status" value="1"/>
</dbReference>
<dbReference type="Gene3D" id="3.30.420.10">
    <property type="entry name" value="Ribonuclease H-like superfamily/Ribonuclease H"/>
    <property type="match status" value="1"/>
</dbReference>
<evidence type="ECO:0000313" key="21">
    <source>
        <dbReference type="EMBL" id="HIS71138.1"/>
    </source>
</evidence>
<evidence type="ECO:0000256" key="7">
    <source>
        <dbReference type="ARBA" id="ARBA00022705"/>
    </source>
</evidence>
<dbReference type="Proteomes" id="UP000886742">
    <property type="component" value="Unassembled WGS sequence"/>
</dbReference>
<dbReference type="FunFam" id="1.10.150.20:FF:000003">
    <property type="entry name" value="DNA polymerase I"/>
    <property type="match status" value="1"/>
</dbReference>
<dbReference type="Gene3D" id="1.20.1060.10">
    <property type="entry name" value="Taq DNA Polymerase, Chain T, domain 4"/>
    <property type="match status" value="1"/>
</dbReference>
<feature type="domain" description="3'-5' exonuclease" evidence="18">
    <location>
        <begin position="326"/>
        <end position="524"/>
    </location>
</feature>
<dbReference type="Pfam" id="PF01367">
    <property type="entry name" value="5_3_exonuc"/>
    <property type="match status" value="1"/>
</dbReference>
<comment type="function">
    <text evidence="17">In addition to polymerase activity, this DNA polymerase exhibits 3'-5' and 5'-3' exonuclease activity.</text>
</comment>
<dbReference type="GO" id="GO:0008408">
    <property type="term" value="F:3'-5' exonuclease activity"/>
    <property type="evidence" value="ECO:0007669"/>
    <property type="project" value="UniProtKB-UniRule"/>
</dbReference>
<proteinExistence type="inferred from homology"/>
<evidence type="ECO:0000256" key="15">
    <source>
        <dbReference type="ARBA" id="ARBA00049244"/>
    </source>
</evidence>
<evidence type="ECO:0000256" key="16">
    <source>
        <dbReference type="NCBIfam" id="TIGR00593"/>
    </source>
</evidence>
<organism evidence="21 22">
    <name type="scientific">Candidatus Enterousia intestinigallinarum</name>
    <dbReference type="NCBI Taxonomy" id="2840790"/>
    <lineage>
        <taxon>Bacteria</taxon>
        <taxon>Pseudomonadati</taxon>
        <taxon>Pseudomonadota</taxon>
        <taxon>Alphaproteobacteria</taxon>
        <taxon>Candidatus Enterousia</taxon>
    </lineage>
</organism>
<dbReference type="InterPro" id="IPR020045">
    <property type="entry name" value="DNA_polI_H3TH"/>
</dbReference>
<evidence type="ECO:0000256" key="8">
    <source>
        <dbReference type="ARBA" id="ARBA00022722"/>
    </source>
</evidence>
<dbReference type="SUPFAM" id="SSF56672">
    <property type="entry name" value="DNA/RNA polymerases"/>
    <property type="match status" value="1"/>
</dbReference>
<evidence type="ECO:0000256" key="6">
    <source>
        <dbReference type="ARBA" id="ARBA00022695"/>
    </source>
</evidence>
<comment type="similarity">
    <text evidence="1 17">Belongs to the DNA polymerase type-A family.</text>
</comment>
<dbReference type="SUPFAM" id="SSF88723">
    <property type="entry name" value="PIN domain-like"/>
    <property type="match status" value="1"/>
</dbReference>
<dbReference type="InterPro" id="IPR002298">
    <property type="entry name" value="DNA_polymerase_A"/>
</dbReference>
<dbReference type="AlphaFoldDB" id="A0A9D1JWN7"/>
<dbReference type="GO" id="GO:0003887">
    <property type="term" value="F:DNA-directed DNA polymerase activity"/>
    <property type="evidence" value="ECO:0007669"/>
    <property type="project" value="UniProtKB-UniRule"/>
</dbReference>
<dbReference type="InterPro" id="IPR001098">
    <property type="entry name" value="DNA-dir_DNA_pol_A_palm_dom"/>
</dbReference>
<keyword evidence="10 17" id="KW-0378">Hydrolase</keyword>
<accession>A0A9D1JWN7</accession>
<evidence type="ECO:0000259" key="18">
    <source>
        <dbReference type="SMART" id="SM00474"/>
    </source>
</evidence>
<feature type="domain" description="5'-3' exonuclease" evidence="19">
    <location>
        <begin position="2"/>
        <end position="256"/>
    </location>
</feature>
<evidence type="ECO:0000259" key="19">
    <source>
        <dbReference type="SMART" id="SM00475"/>
    </source>
</evidence>
<evidence type="ECO:0000256" key="17">
    <source>
        <dbReference type="RuleBase" id="RU004460"/>
    </source>
</evidence>
<dbReference type="InterPro" id="IPR036397">
    <property type="entry name" value="RNaseH_sf"/>
</dbReference>
<dbReference type="CDD" id="cd09898">
    <property type="entry name" value="H3TH_53EXO"/>
    <property type="match status" value="1"/>
</dbReference>
<keyword evidence="9 17" id="KW-0227">DNA damage</keyword>
<comment type="caution">
    <text evidence="21">The sequence shown here is derived from an EMBL/GenBank/DDBJ whole genome shotgun (WGS) entry which is preliminary data.</text>
</comment>
<reference evidence="21" key="2">
    <citation type="journal article" date="2021" name="PeerJ">
        <title>Extensive microbial diversity within the chicken gut microbiome revealed by metagenomics and culture.</title>
        <authorList>
            <person name="Gilroy R."/>
            <person name="Ravi A."/>
            <person name="Getino M."/>
            <person name="Pursley I."/>
            <person name="Horton D.L."/>
            <person name="Alikhan N.F."/>
            <person name="Baker D."/>
            <person name="Gharbi K."/>
            <person name="Hall N."/>
            <person name="Watson M."/>
            <person name="Adriaenssens E.M."/>
            <person name="Foster-Nyarko E."/>
            <person name="Jarju S."/>
            <person name="Secka A."/>
            <person name="Antonio M."/>
            <person name="Oren A."/>
            <person name="Chaudhuri R.R."/>
            <person name="La Ragione R."/>
            <person name="Hildebrand F."/>
            <person name="Pallen M.J."/>
        </authorList>
    </citation>
    <scope>NUCLEOTIDE SEQUENCE</scope>
    <source>
        <strain evidence="21">ChiGjej3B3-5194</strain>
    </source>
</reference>
<dbReference type="SMART" id="SM00474">
    <property type="entry name" value="35EXOc"/>
    <property type="match status" value="1"/>
</dbReference>
<keyword evidence="13 17" id="KW-0238">DNA-binding</keyword>
<dbReference type="InterPro" id="IPR012337">
    <property type="entry name" value="RNaseH-like_sf"/>
</dbReference>
<dbReference type="CDD" id="cd06139">
    <property type="entry name" value="DNA_polA_I_Ecoli_like_exo"/>
    <property type="match status" value="1"/>
</dbReference>
<keyword evidence="5 17" id="KW-0808">Transferase</keyword>
<dbReference type="InterPro" id="IPR002421">
    <property type="entry name" value="5-3_exonuclease"/>
</dbReference>
<dbReference type="Pfam" id="PF01612">
    <property type="entry name" value="DNA_pol_A_exo1"/>
    <property type="match status" value="1"/>
</dbReference>
<dbReference type="GO" id="GO:0003677">
    <property type="term" value="F:DNA binding"/>
    <property type="evidence" value="ECO:0007669"/>
    <property type="project" value="UniProtKB-UniRule"/>
</dbReference>
<evidence type="ECO:0000256" key="11">
    <source>
        <dbReference type="ARBA" id="ARBA00022839"/>
    </source>
</evidence>
<dbReference type="NCBIfam" id="TIGR00593">
    <property type="entry name" value="pola"/>
    <property type="match status" value="1"/>
</dbReference>
<name>A0A9D1JWN7_9PROT</name>
<keyword evidence="7 17" id="KW-0235">DNA replication</keyword>
<dbReference type="Gene3D" id="3.30.70.370">
    <property type="match status" value="1"/>
</dbReference>
<dbReference type="SUPFAM" id="SSF53098">
    <property type="entry name" value="Ribonuclease H-like"/>
    <property type="match status" value="1"/>
</dbReference>
<dbReference type="EC" id="2.7.7.7" evidence="3 16"/>
<dbReference type="InterPro" id="IPR018320">
    <property type="entry name" value="DNA_polymerase_1"/>
</dbReference>
<dbReference type="PANTHER" id="PTHR10133:SF27">
    <property type="entry name" value="DNA POLYMERASE NU"/>
    <property type="match status" value="1"/>
</dbReference>
<dbReference type="PRINTS" id="PR00868">
    <property type="entry name" value="DNAPOLI"/>
</dbReference>
<dbReference type="CDD" id="cd09859">
    <property type="entry name" value="PIN_53EXO"/>
    <property type="match status" value="1"/>
</dbReference>
<evidence type="ECO:0000256" key="4">
    <source>
        <dbReference type="ARBA" id="ARBA00020311"/>
    </source>
</evidence>
<dbReference type="SUPFAM" id="SSF47807">
    <property type="entry name" value="5' to 3' exonuclease, C-terminal subdomain"/>
    <property type="match status" value="1"/>
</dbReference>
<dbReference type="CDD" id="cd08637">
    <property type="entry name" value="DNA_pol_A_pol_I_C"/>
    <property type="match status" value="1"/>
</dbReference>
<protein>
    <recommendedName>
        <fullName evidence="4 16">DNA polymerase I</fullName>
        <ecNumber evidence="3 16">2.7.7.7</ecNumber>
    </recommendedName>
</protein>
<dbReference type="SMART" id="SM00482">
    <property type="entry name" value="POLAc"/>
    <property type="match status" value="1"/>
</dbReference>
<dbReference type="NCBIfam" id="NF004397">
    <property type="entry name" value="PRK05755.1"/>
    <property type="match status" value="1"/>
</dbReference>
<keyword evidence="8" id="KW-0540">Nuclease</keyword>
<dbReference type="SMART" id="SM00475">
    <property type="entry name" value="53EXOc"/>
    <property type="match status" value="1"/>
</dbReference>
<dbReference type="Pfam" id="PF02739">
    <property type="entry name" value="5_3_exonuc_N"/>
    <property type="match status" value="1"/>
</dbReference>
<dbReference type="InterPro" id="IPR043502">
    <property type="entry name" value="DNA/RNA_pol_sf"/>
</dbReference>
<feature type="domain" description="DNA-directed DNA polymerase family A palm" evidence="20">
    <location>
        <begin position="687"/>
        <end position="893"/>
    </location>
</feature>
<evidence type="ECO:0000256" key="9">
    <source>
        <dbReference type="ARBA" id="ARBA00022763"/>
    </source>
</evidence>
<keyword evidence="14 17" id="KW-0234">DNA repair</keyword>
<comment type="subunit">
    <text evidence="2">Single-chain monomer with multiple functions.</text>
</comment>
<dbReference type="FunFam" id="1.20.1060.10:FF:000001">
    <property type="entry name" value="DNA polymerase I"/>
    <property type="match status" value="1"/>
</dbReference>
<evidence type="ECO:0000256" key="13">
    <source>
        <dbReference type="ARBA" id="ARBA00023125"/>
    </source>
</evidence>
<evidence type="ECO:0000256" key="3">
    <source>
        <dbReference type="ARBA" id="ARBA00012417"/>
    </source>
</evidence>
<dbReference type="InterPro" id="IPR008918">
    <property type="entry name" value="HhH2"/>
</dbReference>
<dbReference type="InterPro" id="IPR002562">
    <property type="entry name" value="3'-5'_exonuclease_dom"/>
</dbReference>
<dbReference type="InterPro" id="IPR020046">
    <property type="entry name" value="5-3_exonucl_a-hlix_arch_N"/>
</dbReference>